<dbReference type="InterPro" id="IPR023395">
    <property type="entry name" value="MCP_dom_sf"/>
</dbReference>
<dbReference type="SUPFAM" id="SSF103506">
    <property type="entry name" value="Mitochondrial carrier"/>
    <property type="match status" value="1"/>
</dbReference>
<feature type="repeat" description="Solcar" evidence="18">
    <location>
        <begin position="210"/>
        <end position="304"/>
    </location>
</feature>
<evidence type="ECO:0000256" key="20">
    <source>
        <dbReference type="RuleBase" id="RU369018"/>
    </source>
</evidence>
<dbReference type="AlphaFoldDB" id="A0A811XTV5"/>
<keyword evidence="12 20" id="KW-0496">Mitochondrion</keyword>
<evidence type="ECO:0000256" key="16">
    <source>
        <dbReference type="ARBA" id="ARBA00041895"/>
    </source>
</evidence>
<dbReference type="GO" id="GO:0051537">
    <property type="term" value="F:2 iron, 2 sulfur cluster binding"/>
    <property type="evidence" value="ECO:0007669"/>
    <property type="project" value="UniProtKB-KW"/>
</dbReference>
<dbReference type="EMBL" id="CAJHUB010000649">
    <property type="protein sequence ID" value="CAD7667542.1"/>
    <property type="molecule type" value="Genomic_DNA"/>
</dbReference>
<protein>
    <recommendedName>
        <fullName evidence="17 20">Mitochondrial glutathione transporter SLC25A39</fullName>
    </recommendedName>
    <alternativeName>
        <fullName evidence="16 20">Solute carrier family 25 member 39</fullName>
    </alternativeName>
</protein>
<evidence type="ECO:0000256" key="8">
    <source>
        <dbReference type="ARBA" id="ARBA00022792"/>
    </source>
</evidence>
<evidence type="ECO:0000256" key="4">
    <source>
        <dbReference type="ARBA" id="ARBA00022692"/>
    </source>
</evidence>
<evidence type="ECO:0000313" key="21">
    <source>
        <dbReference type="EMBL" id="CAD7667542.1"/>
    </source>
</evidence>
<keyword evidence="9" id="KW-1133">Transmembrane helix</keyword>
<keyword evidence="3 19" id="KW-0813">Transport</keyword>
<comment type="subcellular location">
    <subcellularLocation>
        <location evidence="1 20">Mitochondrion inner membrane</location>
        <topology evidence="1 20">Multi-pass membrane protein</topology>
    </subcellularLocation>
</comment>
<proteinExistence type="inferred from homology"/>
<keyword evidence="4 18" id="KW-0812">Transmembrane</keyword>
<gene>
    <name evidence="21" type="ORF">NYPRO_LOCUS852</name>
</gene>
<keyword evidence="10" id="KW-0408">Iron</keyword>
<keyword evidence="6" id="KW-0479">Metal-binding</keyword>
<evidence type="ECO:0000256" key="15">
    <source>
        <dbReference type="ARBA" id="ARBA00036017"/>
    </source>
</evidence>
<evidence type="ECO:0000256" key="11">
    <source>
        <dbReference type="ARBA" id="ARBA00023014"/>
    </source>
</evidence>
<dbReference type="InterPro" id="IPR018108">
    <property type="entry name" value="MCP_transmembrane"/>
</dbReference>
<evidence type="ECO:0000256" key="18">
    <source>
        <dbReference type="PROSITE-ProRule" id="PRU00282"/>
    </source>
</evidence>
<evidence type="ECO:0000256" key="12">
    <source>
        <dbReference type="ARBA" id="ARBA00023128"/>
    </source>
</evidence>
<evidence type="ECO:0000256" key="14">
    <source>
        <dbReference type="ARBA" id="ARBA00023136"/>
    </source>
</evidence>
<keyword evidence="14 18" id="KW-0472">Membrane</keyword>
<keyword evidence="22" id="KW-1185">Reference proteome</keyword>
<dbReference type="Proteomes" id="UP000645828">
    <property type="component" value="Unassembled WGS sequence"/>
</dbReference>
<comment type="function">
    <text evidence="20">Mitochondrial transporter required for glutathione import into mitochondria. Glutathione, which plays key roles in oxidative metabolism, is produced exclusively in the cytosol and is imported in many organelles. Mitochondrial glutathione is required for the activity and stability of proteins containing iron-sulfur clusters, as well as erythropoiesis.</text>
</comment>
<evidence type="ECO:0000256" key="2">
    <source>
        <dbReference type="ARBA" id="ARBA00006375"/>
    </source>
</evidence>
<evidence type="ECO:0000256" key="9">
    <source>
        <dbReference type="ARBA" id="ARBA00022989"/>
    </source>
</evidence>
<name>A0A811XTV5_NYCPR</name>
<evidence type="ECO:0000256" key="1">
    <source>
        <dbReference type="ARBA" id="ARBA00004448"/>
    </source>
</evidence>
<sequence length="316" mass="34413">MPDQDPGAISPLQHTVASGTGAVVTSLFMTPLDVVKVCLQSQRPSTASELMPPSRLWSLPYTKLDPCNGVLEPLYLCPNGARCATWFQDPTRFTGTRTLWSGLPATLVMTVPATAIYFTAYDQLKTFLCDRALTSDLYAPMVAGALARLGTVTVIGPLELVRTKLQAQHVSSRELGWAPVSEQLWLRVAGARYGWLVKSWLSGLRPKDQTSVGMSFVAGGISGTVATILTLPFDMVKTQRQVALGAVEAVRGRPPRADSTWLLLRRIRAESGTRGLFAGFLPRIIKAAPSCAIMISTYEFGKSFFQRLNREQPLGP</sequence>
<organism evidence="21 22">
    <name type="scientific">Nyctereutes procyonoides</name>
    <name type="common">Raccoon dog</name>
    <name type="synonym">Canis procyonoides</name>
    <dbReference type="NCBI Taxonomy" id="34880"/>
    <lineage>
        <taxon>Eukaryota</taxon>
        <taxon>Metazoa</taxon>
        <taxon>Chordata</taxon>
        <taxon>Craniata</taxon>
        <taxon>Vertebrata</taxon>
        <taxon>Euteleostomi</taxon>
        <taxon>Mammalia</taxon>
        <taxon>Eutheria</taxon>
        <taxon>Laurasiatheria</taxon>
        <taxon>Carnivora</taxon>
        <taxon>Caniformia</taxon>
        <taxon>Canidae</taxon>
        <taxon>Nyctereutes</taxon>
    </lineage>
</organism>
<keyword evidence="8 20" id="KW-0999">Mitochondrion inner membrane</keyword>
<dbReference type="GO" id="GO:0005743">
    <property type="term" value="C:mitochondrial inner membrane"/>
    <property type="evidence" value="ECO:0007669"/>
    <property type="project" value="UniProtKB-SubCell"/>
</dbReference>
<dbReference type="Pfam" id="PF00153">
    <property type="entry name" value="Mito_carr"/>
    <property type="match status" value="3"/>
</dbReference>
<evidence type="ECO:0000256" key="10">
    <source>
        <dbReference type="ARBA" id="ARBA00023004"/>
    </source>
</evidence>
<comment type="catalytic activity">
    <reaction evidence="15">
        <text>glutathione(in) = glutathione(out)</text>
        <dbReference type="Rhea" id="RHEA:74819"/>
        <dbReference type="ChEBI" id="CHEBI:57925"/>
    </reaction>
</comment>
<evidence type="ECO:0000313" key="22">
    <source>
        <dbReference type="Proteomes" id="UP000645828"/>
    </source>
</evidence>
<evidence type="ECO:0000256" key="7">
    <source>
        <dbReference type="ARBA" id="ARBA00022737"/>
    </source>
</evidence>
<accession>A0A811XTV5</accession>
<dbReference type="GO" id="GO:0006783">
    <property type="term" value="P:heme biosynthetic process"/>
    <property type="evidence" value="ECO:0007669"/>
    <property type="project" value="UniProtKB-KW"/>
</dbReference>
<comment type="similarity">
    <text evidence="2 19">Belongs to the mitochondrial carrier (TC 2.A.29) family.</text>
</comment>
<evidence type="ECO:0000256" key="13">
    <source>
        <dbReference type="ARBA" id="ARBA00023133"/>
    </source>
</evidence>
<evidence type="ECO:0000256" key="5">
    <source>
        <dbReference type="ARBA" id="ARBA00022714"/>
    </source>
</evidence>
<keyword evidence="7 20" id="KW-0677">Repeat</keyword>
<evidence type="ECO:0000256" key="6">
    <source>
        <dbReference type="ARBA" id="ARBA00022723"/>
    </source>
</evidence>
<comment type="caution">
    <text evidence="21">The sequence shown here is derived from an EMBL/GenBank/DDBJ whole genome shotgun (WGS) entry which is preliminary data.</text>
</comment>
<keyword evidence="5" id="KW-0001">2Fe-2S</keyword>
<dbReference type="GO" id="GO:1990542">
    <property type="term" value="P:mitochondrial transmembrane transport"/>
    <property type="evidence" value="ECO:0007669"/>
    <property type="project" value="InterPro"/>
</dbReference>
<feature type="repeat" description="Solcar" evidence="18">
    <location>
        <begin position="9"/>
        <end position="127"/>
    </location>
</feature>
<keyword evidence="11" id="KW-0411">Iron-sulfur</keyword>
<dbReference type="Gene3D" id="1.50.40.10">
    <property type="entry name" value="Mitochondrial carrier domain"/>
    <property type="match status" value="3"/>
</dbReference>
<dbReference type="InterPro" id="IPR045315">
    <property type="entry name" value="Mtm1-like"/>
</dbReference>
<dbReference type="PANTHER" id="PTHR45760:SF1">
    <property type="entry name" value="MITOCHONDRIAL GLUTATHIONE TRANSPORTER SLC25A39-RELATED"/>
    <property type="match status" value="1"/>
</dbReference>
<evidence type="ECO:0000256" key="3">
    <source>
        <dbReference type="ARBA" id="ARBA00022448"/>
    </source>
</evidence>
<evidence type="ECO:0000256" key="19">
    <source>
        <dbReference type="RuleBase" id="RU000488"/>
    </source>
</evidence>
<dbReference type="PROSITE" id="PS50920">
    <property type="entry name" value="SOLCAR"/>
    <property type="match status" value="2"/>
</dbReference>
<dbReference type="PANTHER" id="PTHR45760">
    <property type="entry name" value="FI19922P1-RELATED"/>
    <property type="match status" value="1"/>
</dbReference>
<evidence type="ECO:0000256" key="17">
    <source>
        <dbReference type="ARBA" id="ARBA00044796"/>
    </source>
</evidence>
<keyword evidence="13" id="KW-0350">Heme biosynthesis</keyword>
<reference evidence="21" key="1">
    <citation type="submission" date="2020-12" db="EMBL/GenBank/DDBJ databases">
        <authorList>
            <consortium name="Molecular Ecology Group"/>
        </authorList>
    </citation>
    <scope>NUCLEOTIDE SEQUENCE</scope>
    <source>
        <strain evidence="21">TBG_1078</strain>
    </source>
</reference>
<dbReference type="GO" id="GO:0046872">
    <property type="term" value="F:metal ion binding"/>
    <property type="evidence" value="ECO:0007669"/>
    <property type="project" value="UniProtKB-KW"/>
</dbReference>